<evidence type="ECO:0000259" key="7">
    <source>
        <dbReference type="Pfam" id="PF00892"/>
    </source>
</evidence>
<evidence type="ECO:0000313" key="9">
    <source>
        <dbReference type="Proteomes" id="UP000558192"/>
    </source>
</evidence>
<comment type="subcellular location">
    <subcellularLocation>
        <location evidence="1">Membrane</location>
        <topology evidence="1">Multi-pass membrane protein</topology>
    </subcellularLocation>
</comment>
<keyword evidence="3 6" id="KW-0812">Transmembrane</keyword>
<dbReference type="EMBL" id="JAATJC010000001">
    <property type="protein sequence ID" value="NJC06433.1"/>
    <property type="molecule type" value="Genomic_DNA"/>
</dbReference>
<dbReference type="PANTHER" id="PTHR32322:SF2">
    <property type="entry name" value="EAMA DOMAIN-CONTAINING PROTEIN"/>
    <property type="match status" value="1"/>
</dbReference>
<dbReference type="SUPFAM" id="SSF103481">
    <property type="entry name" value="Multidrug resistance efflux transporter EmrE"/>
    <property type="match status" value="2"/>
</dbReference>
<feature type="transmembrane region" description="Helical" evidence="6">
    <location>
        <begin position="76"/>
        <end position="96"/>
    </location>
</feature>
<comment type="similarity">
    <text evidence="2">Belongs to the EamA transporter family.</text>
</comment>
<feature type="domain" description="EamA" evidence="7">
    <location>
        <begin position="153"/>
        <end position="283"/>
    </location>
</feature>
<feature type="transmembrane region" description="Helical" evidence="6">
    <location>
        <begin position="102"/>
        <end position="120"/>
    </location>
</feature>
<dbReference type="AlphaFoldDB" id="A0A7X5Y739"/>
<dbReference type="RefSeq" id="WP_168069643.1">
    <property type="nucleotide sequence ID" value="NZ_JAATJC010000001.1"/>
</dbReference>
<organism evidence="8 9">
    <name type="scientific">Sphingomonas kaistensis</name>
    <dbReference type="NCBI Taxonomy" id="298708"/>
    <lineage>
        <taxon>Bacteria</taxon>
        <taxon>Pseudomonadati</taxon>
        <taxon>Pseudomonadota</taxon>
        <taxon>Alphaproteobacteria</taxon>
        <taxon>Sphingomonadales</taxon>
        <taxon>Sphingomonadaceae</taxon>
        <taxon>Sphingomonas</taxon>
    </lineage>
</organism>
<feature type="transmembrane region" description="Helical" evidence="6">
    <location>
        <begin position="242"/>
        <end position="263"/>
    </location>
</feature>
<comment type="caution">
    <text evidence="8">The sequence shown here is derived from an EMBL/GenBank/DDBJ whole genome shotgun (WGS) entry which is preliminary data.</text>
</comment>
<dbReference type="InterPro" id="IPR050638">
    <property type="entry name" value="AA-Vitamin_Transporters"/>
</dbReference>
<feature type="transmembrane region" description="Helical" evidence="6">
    <location>
        <begin position="182"/>
        <end position="202"/>
    </location>
</feature>
<feature type="transmembrane region" description="Helical" evidence="6">
    <location>
        <begin position="269"/>
        <end position="288"/>
    </location>
</feature>
<evidence type="ECO:0000313" key="8">
    <source>
        <dbReference type="EMBL" id="NJC06433.1"/>
    </source>
</evidence>
<evidence type="ECO:0000256" key="5">
    <source>
        <dbReference type="ARBA" id="ARBA00023136"/>
    </source>
</evidence>
<feature type="transmembrane region" description="Helical" evidence="6">
    <location>
        <begin position="150"/>
        <end position="170"/>
    </location>
</feature>
<evidence type="ECO:0000256" key="6">
    <source>
        <dbReference type="SAM" id="Phobius"/>
    </source>
</evidence>
<evidence type="ECO:0000256" key="1">
    <source>
        <dbReference type="ARBA" id="ARBA00004141"/>
    </source>
</evidence>
<accession>A0A7X5Y739</accession>
<keyword evidence="9" id="KW-1185">Reference proteome</keyword>
<feature type="transmembrane region" description="Helical" evidence="6">
    <location>
        <begin position="127"/>
        <end position="144"/>
    </location>
</feature>
<protein>
    <submittedName>
        <fullName evidence="8">Inner membrane transporter RhtA</fullName>
    </submittedName>
</protein>
<gene>
    <name evidence="8" type="ORF">GGQ97_002226</name>
</gene>
<keyword evidence="5 6" id="KW-0472">Membrane</keyword>
<dbReference type="InterPro" id="IPR000620">
    <property type="entry name" value="EamA_dom"/>
</dbReference>
<evidence type="ECO:0000256" key="2">
    <source>
        <dbReference type="ARBA" id="ARBA00007362"/>
    </source>
</evidence>
<dbReference type="InterPro" id="IPR037185">
    <property type="entry name" value="EmrE-like"/>
</dbReference>
<keyword evidence="4 6" id="KW-1133">Transmembrane helix</keyword>
<dbReference type="GO" id="GO:0016020">
    <property type="term" value="C:membrane"/>
    <property type="evidence" value="ECO:0007669"/>
    <property type="project" value="UniProtKB-SubCell"/>
</dbReference>
<feature type="transmembrane region" description="Helical" evidence="6">
    <location>
        <begin position="208"/>
        <end position="230"/>
    </location>
</feature>
<evidence type="ECO:0000256" key="3">
    <source>
        <dbReference type="ARBA" id="ARBA00022692"/>
    </source>
</evidence>
<dbReference type="PANTHER" id="PTHR32322">
    <property type="entry name" value="INNER MEMBRANE TRANSPORTER"/>
    <property type="match status" value="1"/>
</dbReference>
<evidence type="ECO:0000256" key="4">
    <source>
        <dbReference type="ARBA" id="ARBA00022989"/>
    </source>
</evidence>
<dbReference type="Proteomes" id="UP000558192">
    <property type="component" value="Unassembled WGS sequence"/>
</dbReference>
<sequence length="301" mass="30863">MNQSLARSVRASASPDLLAVGALFLSLVSITAGASVAKQLFPIIGAEGASALRLGIAALMLSAVFRPWRLNWRANWRSLVGYGACLAGMNLTFYMALRYIPLGIGIAIEFVGPLLVAVLTSRRKADYAWIALAVAGLSILLPIHEATPHLDWRGVALAAAAGGFWALYIIAGKRAGAEHGPAASAAGMVIAATIAAPIGIAHAGEALLIPHVLALGALIALISSAIPYSLEMVALRRLPSHTFGTLLSAEPAIGALMGFLILGEMLAPGQWVAISIIVVASIGTAVSAKGTEAALPEAQAA</sequence>
<dbReference type="Pfam" id="PF00892">
    <property type="entry name" value="EamA"/>
    <property type="match status" value="1"/>
</dbReference>
<feature type="transmembrane region" description="Helical" evidence="6">
    <location>
        <begin position="43"/>
        <end position="64"/>
    </location>
</feature>
<name>A0A7X5Y739_9SPHN</name>
<proteinExistence type="inferred from homology"/>
<reference evidence="8 9" key="1">
    <citation type="submission" date="2020-03" db="EMBL/GenBank/DDBJ databases">
        <title>Genomic Encyclopedia of Type Strains, Phase IV (KMG-IV): sequencing the most valuable type-strain genomes for metagenomic binning, comparative biology and taxonomic classification.</title>
        <authorList>
            <person name="Goeker M."/>
        </authorList>
    </citation>
    <scope>NUCLEOTIDE SEQUENCE [LARGE SCALE GENOMIC DNA]</scope>
    <source>
        <strain evidence="8 9">DSM 16846</strain>
    </source>
</reference>